<sequence length="248" mass="27925">MKKIVISLMLCFSVGAQAAKQCSVDIKNEVHLDGHQVEIVQPDASKVLIDQDNNVFINGEKLDLNQAQIDAIESYREHMNKYVPQVLDIARDGLELAQNALDEIAVSFNNSEAFNSVKEALEEFFNGMAQRYQKDEQFILQEAAFSDAVATWKEDFAAARETFNAEFFSSAFTAISEQMNAEGGLNLTELKDKLVELQANLTTKLEADSKEIEKDAKQYCGDLEAVAEEEKMLHEKIPELKDYQVFLI</sequence>
<evidence type="ECO:0000313" key="3">
    <source>
        <dbReference type="Proteomes" id="UP001210678"/>
    </source>
</evidence>
<feature type="signal peptide" evidence="1">
    <location>
        <begin position="1"/>
        <end position="18"/>
    </location>
</feature>
<organism evidence="2 3">
    <name type="scientific">Vibrio algarum</name>
    <dbReference type="NCBI Taxonomy" id="3020714"/>
    <lineage>
        <taxon>Bacteria</taxon>
        <taxon>Pseudomonadati</taxon>
        <taxon>Pseudomonadota</taxon>
        <taxon>Gammaproteobacteria</taxon>
        <taxon>Vibrionales</taxon>
        <taxon>Vibrionaceae</taxon>
        <taxon>Vibrio</taxon>
    </lineage>
</organism>
<dbReference type="RefSeq" id="WP_272133610.1">
    <property type="nucleotide sequence ID" value="NZ_JAQLOI010000001.1"/>
</dbReference>
<reference evidence="2 3" key="1">
    <citation type="submission" date="2023-01" db="EMBL/GenBank/DDBJ databases">
        <title>Vibrio sp. KJ40-1 sp.nov, isolated from marine algae.</title>
        <authorList>
            <person name="Butt M."/>
            <person name="Kim J.M.J."/>
            <person name="Jeon C.O.C."/>
        </authorList>
    </citation>
    <scope>NUCLEOTIDE SEQUENCE [LARGE SCALE GENOMIC DNA]</scope>
    <source>
        <strain evidence="2 3">KJ40-1</strain>
    </source>
</reference>
<keyword evidence="1" id="KW-0732">Signal</keyword>
<dbReference type="InterPro" id="IPR021307">
    <property type="entry name" value="DUF2884"/>
</dbReference>
<dbReference type="Proteomes" id="UP001210678">
    <property type="component" value="Unassembled WGS sequence"/>
</dbReference>
<accession>A0ABT4YP80</accession>
<keyword evidence="3" id="KW-1185">Reference proteome</keyword>
<proteinExistence type="predicted"/>
<dbReference type="Pfam" id="PF11101">
    <property type="entry name" value="DUF2884"/>
    <property type="match status" value="1"/>
</dbReference>
<protein>
    <submittedName>
        <fullName evidence="2">DUF2884 family protein</fullName>
    </submittedName>
</protein>
<evidence type="ECO:0000313" key="2">
    <source>
        <dbReference type="EMBL" id="MDB1123195.1"/>
    </source>
</evidence>
<comment type="caution">
    <text evidence="2">The sequence shown here is derived from an EMBL/GenBank/DDBJ whole genome shotgun (WGS) entry which is preliminary data.</text>
</comment>
<gene>
    <name evidence="2" type="ORF">PGX00_05695</name>
</gene>
<dbReference type="EMBL" id="JAQLOI010000001">
    <property type="protein sequence ID" value="MDB1123195.1"/>
    <property type="molecule type" value="Genomic_DNA"/>
</dbReference>
<name>A0ABT4YP80_9VIBR</name>
<evidence type="ECO:0000256" key="1">
    <source>
        <dbReference type="SAM" id="SignalP"/>
    </source>
</evidence>
<feature type="chain" id="PRO_5047176666" evidence="1">
    <location>
        <begin position="19"/>
        <end position="248"/>
    </location>
</feature>